<feature type="domain" description="FAD-binding" evidence="7">
    <location>
        <begin position="36"/>
        <end position="382"/>
    </location>
</feature>
<keyword evidence="4" id="KW-0560">Oxidoreductase</keyword>
<dbReference type="EMBL" id="KN819373">
    <property type="protein sequence ID" value="KIJ11794.1"/>
    <property type="molecule type" value="Genomic_DNA"/>
</dbReference>
<organism evidence="8 9">
    <name type="scientific">Paxillus involutus ATCC 200175</name>
    <dbReference type="NCBI Taxonomy" id="664439"/>
    <lineage>
        <taxon>Eukaryota</taxon>
        <taxon>Fungi</taxon>
        <taxon>Dikarya</taxon>
        <taxon>Basidiomycota</taxon>
        <taxon>Agaricomycotina</taxon>
        <taxon>Agaricomycetes</taxon>
        <taxon>Agaricomycetidae</taxon>
        <taxon>Boletales</taxon>
        <taxon>Paxilineae</taxon>
        <taxon>Paxillaceae</taxon>
        <taxon>Paxillus</taxon>
    </lineage>
</organism>
<dbReference type="Proteomes" id="UP000053647">
    <property type="component" value="Unassembled WGS sequence"/>
</dbReference>
<dbReference type="Gene3D" id="3.50.50.60">
    <property type="entry name" value="FAD/NAD(P)-binding domain"/>
    <property type="match status" value="1"/>
</dbReference>
<dbReference type="InterPro" id="IPR002938">
    <property type="entry name" value="FAD-bd"/>
</dbReference>
<evidence type="ECO:0000256" key="3">
    <source>
        <dbReference type="ARBA" id="ARBA00022827"/>
    </source>
</evidence>
<evidence type="ECO:0000313" key="8">
    <source>
        <dbReference type="EMBL" id="KIJ11794.1"/>
    </source>
</evidence>
<keyword evidence="3" id="KW-0274">FAD</keyword>
<dbReference type="InterPro" id="IPR036188">
    <property type="entry name" value="FAD/NAD-bd_sf"/>
</dbReference>
<keyword evidence="6" id="KW-1133">Transmembrane helix</keyword>
<keyword evidence="5" id="KW-0503">Monooxygenase</keyword>
<dbReference type="Pfam" id="PF01494">
    <property type="entry name" value="FAD_binding_3"/>
    <property type="match status" value="1"/>
</dbReference>
<reference evidence="8 9" key="1">
    <citation type="submission" date="2014-06" db="EMBL/GenBank/DDBJ databases">
        <authorList>
            <consortium name="DOE Joint Genome Institute"/>
            <person name="Kuo A."/>
            <person name="Kohler A."/>
            <person name="Nagy L.G."/>
            <person name="Floudas D."/>
            <person name="Copeland A."/>
            <person name="Barry K.W."/>
            <person name="Cichocki N."/>
            <person name="Veneault-Fourrey C."/>
            <person name="LaButti K."/>
            <person name="Lindquist E.A."/>
            <person name="Lipzen A."/>
            <person name="Lundell T."/>
            <person name="Morin E."/>
            <person name="Murat C."/>
            <person name="Sun H."/>
            <person name="Tunlid A."/>
            <person name="Henrissat B."/>
            <person name="Grigoriev I.V."/>
            <person name="Hibbett D.S."/>
            <person name="Martin F."/>
            <person name="Nordberg H.P."/>
            <person name="Cantor M.N."/>
            <person name="Hua S.X."/>
        </authorList>
    </citation>
    <scope>NUCLEOTIDE SEQUENCE [LARGE SCALE GENOMIC DNA]</scope>
    <source>
        <strain evidence="8 9">ATCC 200175</strain>
    </source>
</reference>
<dbReference type="PANTHER" id="PTHR13789:SF147">
    <property type="entry name" value="PUTATIVE (AFU_ORTHOLOGUE AFUA_2G01950)-RELATED"/>
    <property type="match status" value="1"/>
</dbReference>
<sequence length="478" mass="53091">MAFNTQSTNPTPYGTDLKLGQPAKLFRGRRAPLVLDIVIVGCGLGGLAAGYCLAQAGHKVTILESASAIGEIGAGIQVSPNLSRLLIRWGLGERLKQVVVKPEALTFRRWCTGETVAWTKWGDLMDEAYGAPYYHIHRADFHRMVYDLAKPHTNIRTNCRVVSLDPSIPSLTLESGEVIRADLVIGADGVKSLTREYVVGGPDKPTPTGDAAYRAIVPAKLLLNDPDLRPLVEKPEMVGWLGPGRHIMGYNIRSKQEYNLVMAHPDGGSEESWTAEGSADKMRADFVGWEPRIQKLLALIPSTLNWKLMDRAPLRTWVHPKGKLVLLGDSCHPMLPYRAQGSAMAIEDAAVLGNLFSRLTSREQIKPLLQGYQSIRYARTAATQASSRLNQQIFHLPDGPEQEKRDRQMRAAMDAELREARGEPPVWTSDFSKGNANQWADKEKNRIQFGYDADEEAEKWWWDQGRSSIACLGTMARL</sequence>
<dbReference type="SUPFAM" id="SSF54373">
    <property type="entry name" value="FAD-linked reductases, C-terminal domain"/>
    <property type="match status" value="1"/>
</dbReference>
<accession>A0A0C9ST42</accession>
<name>A0A0C9ST42_PAXIN</name>
<comment type="similarity">
    <text evidence="1">Belongs to the paxM FAD-dependent monooxygenase family.</text>
</comment>
<reference evidence="9" key="2">
    <citation type="submission" date="2015-01" db="EMBL/GenBank/DDBJ databases">
        <title>Evolutionary Origins and Diversification of the Mycorrhizal Mutualists.</title>
        <authorList>
            <consortium name="DOE Joint Genome Institute"/>
            <consortium name="Mycorrhizal Genomics Consortium"/>
            <person name="Kohler A."/>
            <person name="Kuo A."/>
            <person name="Nagy L.G."/>
            <person name="Floudas D."/>
            <person name="Copeland A."/>
            <person name="Barry K.W."/>
            <person name="Cichocki N."/>
            <person name="Veneault-Fourrey C."/>
            <person name="LaButti K."/>
            <person name="Lindquist E.A."/>
            <person name="Lipzen A."/>
            <person name="Lundell T."/>
            <person name="Morin E."/>
            <person name="Murat C."/>
            <person name="Riley R."/>
            <person name="Ohm R."/>
            <person name="Sun H."/>
            <person name="Tunlid A."/>
            <person name="Henrissat B."/>
            <person name="Grigoriev I.V."/>
            <person name="Hibbett D.S."/>
            <person name="Martin F."/>
        </authorList>
    </citation>
    <scope>NUCLEOTIDE SEQUENCE [LARGE SCALE GENOMIC DNA]</scope>
    <source>
        <strain evidence="9">ATCC 200175</strain>
    </source>
</reference>
<dbReference type="OrthoDB" id="1878542at2759"/>
<evidence type="ECO:0000256" key="6">
    <source>
        <dbReference type="SAM" id="Phobius"/>
    </source>
</evidence>
<dbReference type="GO" id="GO:0004497">
    <property type="term" value="F:monooxygenase activity"/>
    <property type="evidence" value="ECO:0007669"/>
    <property type="project" value="UniProtKB-KW"/>
</dbReference>
<evidence type="ECO:0000259" key="7">
    <source>
        <dbReference type="Pfam" id="PF01494"/>
    </source>
</evidence>
<keyword evidence="6" id="KW-0472">Membrane</keyword>
<dbReference type="HOGENOM" id="CLU_009665_19_3_1"/>
<dbReference type="FunFam" id="3.50.50.60:FF:000115">
    <property type="entry name" value="Salicylate hydroxylase, putative"/>
    <property type="match status" value="1"/>
</dbReference>
<dbReference type="AlphaFoldDB" id="A0A0C9ST42"/>
<keyword evidence="6" id="KW-0812">Transmembrane</keyword>
<dbReference type="PANTHER" id="PTHR13789">
    <property type="entry name" value="MONOOXYGENASE"/>
    <property type="match status" value="1"/>
</dbReference>
<protein>
    <recommendedName>
        <fullName evidence="7">FAD-binding domain-containing protein</fullName>
    </recommendedName>
</protein>
<keyword evidence="2" id="KW-0285">Flavoprotein</keyword>
<feature type="transmembrane region" description="Helical" evidence="6">
    <location>
        <begin position="33"/>
        <end position="51"/>
    </location>
</feature>
<dbReference type="SUPFAM" id="SSF51905">
    <property type="entry name" value="FAD/NAD(P)-binding domain"/>
    <property type="match status" value="1"/>
</dbReference>
<dbReference type="PRINTS" id="PR00420">
    <property type="entry name" value="RNGMNOXGNASE"/>
</dbReference>
<evidence type="ECO:0000256" key="4">
    <source>
        <dbReference type="ARBA" id="ARBA00023002"/>
    </source>
</evidence>
<evidence type="ECO:0000256" key="1">
    <source>
        <dbReference type="ARBA" id="ARBA00007992"/>
    </source>
</evidence>
<evidence type="ECO:0000256" key="5">
    <source>
        <dbReference type="ARBA" id="ARBA00023033"/>
    </source>
</evidence>
<dbReference type="InterPro" id="IPR050493">
    <property type="entry name" value="FAD-dep_Monooxygenase_BioMet"/>
</dbReference>
<keyword evidence="9" id="KW-1185">Reference proteome</keyword>
<dbReference type="GO" id="GO:0071949">
    <property type="term" value="F:FAD binding"/>
    <property type="evidence" value="ECO:0007669"/>
    <property type="project" value="InterPro"/>
</dbReference>
<gene>
    <name evidence="8" type="ORF">PAXINDRAFT_118717</name>
</gene>
<evidence type="ECO:0000256" key="2">
    <source>
        <dbReference type="ARBA" id="ARBA00022630"/>
    </source>
</evidence>
<proteinExistence type="inferred from homology"/>
<evidence type="ECO:0000313" key="9">
    <source>
        <dbReference type="Proteomes" id="UP000053647"/>
    </source>
</evidence>